<organism evidence="1 2">
    <name type="scientific">Pleuronectes platessa</name>
    <name type="common">European plaice</name>
    <dbReference type="NCBI Taxonomy" id="8262"/>
    <lineage>
        <taxon>Eukaryota</taxon>
        <taxon>Metazoa</taxon>
        <taxon>Chordata</taxon>
        <taxon>Craniata</taxon>
        <taxon>Vertebrata</taxon>
        <taxon>Euteleostomi</taxon>
        <taxon>Actinopterygii</taxon>
        <taxon>Neopterygii</taxon>
        <taxon>Teleostei</taxon>
        <taxon>Neoteleostei</taxon>
        <taxon>Acanthomorphata</taxon>
        <taxon>Carangaria</taxon>
        <taxon>Pleuronectiformes</taxon>
        <taxon>Pleuronectoidei</taxon>
        <taxon>Pleuronectidae</taxon>
        <taxon>Pleuronectes</taxon>
    </lineage>
</organism>
<gene>
    <name evidence="1" type="ORF">PLEPLA_LOCUS2039</name>
</gene>
<dbReference type="EMBL" id="CADEAL010000098">
    <property type="protein sequence ID" value="CAB1414330.1"/>
    <property type="molecule type" value="Genomic_DNA"/>
</dbReference>
<accession>A0A9N7Y1J7</accession>
<keyword evidence="2" id="KW-1185">Reference proteome</keyword>
<sequence>MGRQVRDYQVLRQETDGGKNISAAARRKSRKRVQDQEMADLAVPFEIGCRGFKAKSTWQLLSALRLDGKREHQQLMWEGGGGRTSLLLAVDEARSGKLGVRS</sequence>
<dbReference type="Proteomes" id="UP001153269">
    <property type="component" value="Unassembled WGS sequence"/>
</dbReference>
<name>A0A9N7Y1J7_PLEPL</name>
<evidence type="ECO:0000313" key="1">
    <source>
        <dbReference type="EMBL" id="CAB1414330.1"/>
    </source>
</evidence>
<proteinExistence type="predicted"/>
<evidence type="ECO:0000313" key="2">
    <source>
        <dbReference type="Proteomes" id="UP001153269"/>
    </source>
</evidence>
<reference evidence="1" key="1">
    <citation type="submission" date="2020-03" db="EMBL/GenBank/DDBJ databases">
        <authorList>
            <person name="Weist P."/>
        </authorList>
    </citation>
    <scope>NUCLEOTIDE SEQUENCE</scope>
</reference>
<dbReference type="AlphaFoldDB" id="A0A9N7Y1J7"/>
<comment type="caution">
    <text evidence="1">The sequence shown here is derived from an EMBL/GenBank/DDBJ whole genome shotgun (WGS) entry which is preliminary data.</text>
</comment>
<protein>
    <submittedName>
        <fullName evidence="1">Uncharacterized protein</fullName>
    </submittedName>
</protein>